<comment type="caution">
    <text evidence="2">The sequence shown here is derived from an EMBL/GenBank/DDBJ whole genome shotgun (WGS) entry which is preliminary data.</text>
</comment>
<proteinExistence type="predicted"/>
<dbReference type="Proteomes" id="UP000735302">
    <property type="component" value="Unassembled WGS sequence"/>
</dbReference>
<evidence type="ECO:0000313" key="2">
    <source>
        <dbReference type="EMBL" id="GFN84208.1"/>
    </source>
</evidence>
<sequence length="286" mass="31866">MGLCNRAIERHKIPDQSHSLIIFLARPTCPTRLMIMQKVKGIRSEDGGGAEYSKSMTTRDGQESGPIAAAVELVSMSAPPSHGKKQKKRGRRTVRQLINSDNDSLQRDDLPRYLGVSLDPRLSLRRHIEEVANSVRERTRVLQKLAGTNWGATPQSLRTIYVSFIRPVLEYANPVLNLASRTSLEKLDRVQNAALRLVLGALRSTPIAILEITAGCEPLGIRRGEQTVFAQERYLPTGEGEPLKDMVEEFATQHRRIKKVSVLSVANDLSNKYCVPTDREPLPVPS</sequence>
<organism evidence="2 3">
    <name type="scientific">Plakobranchus ocellatus</name>
    <dbReference type="NCBI Taxonomy" id="259542"/>
    <lineage>
        <taxon>Eukaryota</taxon>
        <taxon>Metazoa</taxon>
        <taxon>Spiralia</taxon>
        <taxon>Lophotrochozoa</taxon>
        <taxon>Mollusca</taxon>
        <taxon>Gastropoda</taxon>
        <taxon>Heterobranchia</taxon>
        <taxon>Euthyneura</taxon>
        <taxon>Panpulmonata</taxon>
        <taxon>Sacoglossa</taxon>
        <taxon>Placobranchoidea</taxon>
        <taxon>Plakobranchidae</taxon>
        <taxon>Plakobranchus</taxon>
    </lineage>
</organism>
<keyword evidence="3" id="KW-1185">Reference proteome</keyword>
<protein>
    <submittedName>
        <fullName evidence="2">Uncharacterized protein</fullName>
    </submittedName>
</protein>
<accession>A0AAV3YMG6</accession>
<name>A0AAV3YMG6_9GAST</name>
<evidence type="ECO:0000313" key="3">
    <source>
        <dbReference type="Proteomes" id="UP000735302"/>
    </source>
</evidence>
<feature type="region of interest" description="Disordered" evidence="1">
    <location>
        <begin position="44"/>
        <end position="63"/>
    </location>
</feature>
<gene>
    <name evidence="2" type="ORF">PoB_001071400</name>
</gene>
<evidence type="ECO:0000256" key="1">
    <source>
        <dbReference type="SAM" id="MobiDB-lite"/>
    </source>
</evidence>
<reference evidence="2 3" key="1">
    <citation type="journal article" date="2021" name="Elife">
        <title>Chloroplast acquisition without the gene transfer in kleptoplastic sea slugs, Plakobranchus ocellatus.</title>
        <authorList>
            <person name="Maeda T."/>
            <person name="Takahashi S."/>
            <person name="Yoshida T."/>
            <person name="Shimamura S."/>
            <person name="Takaki Y."/>
            <person name="Nagai Y."/>
            <person name="Toyoda A."/>
            <person name="Suzuki Y."/>
            <person name="Arimoto A."/>
            <person name="Ishii H."/>
            <person name="Satoh N."/>
            <person name="Nishiyama T."/>
            <person name="Hasebe M."/>
            <person name="Maruyama T."/>
            <person name="Minagawa J."/>
            <person name="Obokata J."/>
            <person name="Shigenobu S."/>
        </authorList>
    </citation>
    <scope>NUCLEOTIDE SEQUENCE [LARGE SCALE GENOMIC DNA]</scope>
</reference>
<dbReference type="AlphaFoldDB" id="A0AAV3YMG6"/>
<dbReference type="EMBL" id="BLXT01001285">
    <property type="protein sequence ID" value="GFN84208.1"/>
    <property type="molecule type" value="Genomic_DNA"/>
</dbReference>